<keyword evidence="2" id="KW-1185">Reference proteome</keyword>
<dbReference type="AlphaFoldDB" id="A0A8X6YSY1"/>
<gene>
    <name evidence="1" type="ORF">TNIN_471011</name>
</gene>
<evidence type="ECO:0000313" key="2">
    <source>
        <dbReference type="Proteomes" id="UP000886998"/>
    </source>
</evidence>
<dbReference type="Proteomes" id="UP000886998">
    <property type="component" value="Unassembled WGS sequence"/>
</dbReference>
<reference evidence="1" key="1">
    <citation type="submission" date="2020-08" db="EMBL/GenBank/DDBJ databases">
        <title>Multicomponent nature underlies the extraordinary mechanical properties of spider dragline silk.</title>
        <authorList>
            <person name="Kono N."/>
            <person name="Nakamura H."/>
            <person name="Mori M."/>
            <person name="Yoshida Y."/>
            <person name="Ohtoshi R."/>
            <person name="Malay A.D."/>
            <person name="Moran D.A.P."/>
            <person name="Tomita M."/>
            <person name="Numata K."/>
            <person name="Arakawa K."/>
        </authorList>
    </citation>
    <scope>NUCLEOTIDE SEQUENCE</scope>
</reference>
<accession>A0A8X6YSY1</accession>
<dbReference type="EMBL" id="BMAV01021684">
    <property type="protein sequence ID" value="GFY75902.1"/>
    <property type="molecule type" value="Genomic_DNA"/>
</dbReference>
<name>A0A8X6YSY1_9ARAC</name>
<comment type="caution">
    <text evidence="1">The sequence shown here is derived from an EMBL/GenBank/DDBJ whole genome shotgun (WGS) entry which is preliminary data.</text>
</comment>
<evidence type="ECO:0000313" key="1">
    <source>
        <dbReference type="EMBL" id="GFY75902.1"/>
    </source>
</evidence>
<organism evidence="1 2">
    <name type="scientific">Trichonephila inaurata madagascariensis</name>
    <dbReference type="NCBI Taxonomy" id="2747483"/>
    <lineage>
        <taxon>Eukaryota</taxon>
        <taxon>Metazoa</taxon>
        <taxon>Ecdysozoa</taxon>
        <taxon>Arthropoda</taxon>
        <taxon>Chelicerata</taxon>
        <taxon>Arachnida</taxon>
        <taxon>Araneae</taxon>
        <taxon>Araneomorphae</taxon>
        <taxon>Entelegynae</taxon>
        <taxon>Araneoidea</taxon>
        <taxon>Nephilidae</taxon>
        <taxon>Trichonephila</taxon>
        <taxon>Trichonephila inaurata</taxon>
    </lineage>
</organism>
<proteinExistence type="predicted"/>
<sequence>MKGSYGHVNAGENTYCVGTLAVPIETVLLNFAKVRVRTVSSPRNFRDSHLCHSIIFFSSRIPASVCFYDAIEYLYLWQVETMDTKRQCQALPVDFVNSSAYRKLSVQPFFFTCLINDSSIRCHFHNKIPVTSPRLRYLSALDGMTRQDLYPTLNPSPLSEGATRLVC</sequence>
<protein>
    <submittedName>
        <fullName evidence="1">Uncharacterized protein</fullName>
    </submittedName>
</protein>